<dbReference type="GeneID" id="107903238"/>
<dbReference type="InterPro" id="IPR025422">
    <property type="entry name" value="TGA_domain"/>
</dbReference>
<dbReference type="AlphaFoldDB" id="A0A1U8J362"/>
<sequence length="521" mass="59232">MQGTVFKALLRSCEENDEEEQKEIGKKHKKKESGRVIDEIIDKFHCMNIVKREANQRDCSNEQHELLTPQKRSKARFRNHDVPGLHREKHGLWRQEQKSRAAKIEKQLKARRELEALIEEQLNRFHAHYNQAMVPSHLEDVSKLLWPQWAAPQELASLFWLGDWRPSAILELLHGLAPLSFLSDSTASAMQPAISQFIHEMRIEEAVIDEEMAEIQATCVLYLPFAPVNSSKSGGSASHGIQSEFLKIARVITKAQKLRFKALELVVKKLLNQTEAAEFLVAFSGIQDAIHQFAEEKRLRKGPVTVSVKSHDVTETSKQPKIHIDDRISHLLKTSDSSEYGQGIQYALSEFEELQGLQKGSVTQSARFQDVVETSNQPKVPLEDRTSSWDNLSKTSDSLEHGQGIQYALCEFEEQQALRKGPVTQSVRSQDVVETSNQPKIPLEDRMGLWDNLCHLLEQDSSGERIIDDINEPAGLPIESWDVVETSKQPMIHSEDRIGLWEMFSKMVGDMKSGQGIPRQL</sequence>
<dbReference type="STRING" id="3635.A0A1U8J362"/>
<proteinExistence type="predicted"/>
<gene>
    <name evidence="3" type="primary">LOC107903238</name>
</gene>
<organism evidence="2 3">
    <name type="scientific">Gossypium hirsutum</name>
    <name type="common">Upland cotton</name>
    <name type="synonym">Gossypium mexicanum</name>
    <dbReference type="NCBI Taxonomy" id="3635"/>
    <lineage>
        <taxon>Eukaryota</taxon>
        <taxon>Viridiplantae</taxon>
        <taxon>Streptophyta</taxon>
        <taxon>Embryophyta</taxon>
        <taxon>Tracheophyta</taxon>
        <taxon>Spermatophyta</taxon>
        <taxon>Magnoliopsida</taxon>
        <taxon>eudicotyledons</taxon>
        <taxon>Gunneridae</taxon>
        <taxon>Pentapetalae</taxon>
        <taxon>rosids</taxon>
        <taxon>malvids</taxon>
        <taxon>Malvales</taxon>
        <taxon>Malvaceae</taxon>
        <taxon>Malvoideae</taxon>
        <taxon>Gossypium</taxon>
    </lineage>
</organism>
<reference evidence="3" key="2">
    <citation type="submission" date="2025-08" db="UniProtKB">
        <authorList>
            <consortium name="RefSeq"/>
        </authorList>
    </citation>
    <scope>IDENTIFICATION</scope>
</reference>
<dbReference type="GO" id="GO:0006351">
    <property type="term" value="P:DNA-templated transcription"/>
    <property type="evidence" value="ECO:0007669"/>
    <property type="project" value="InterPro"/>
</dbReference>
<evidence type="ECO:0000259" key="1">
    <source>
        <dbReference type="PROSITE" id="PS51806"/>
    </source>
</evidence>
<reference evidence="2" key="1">
    <citation type="journal article" date="2020" name="Nat. Genet.">
        <title>Genomic diversifications of five Gossypium allopolyploid species and their impact on cotton improvement.</title>
        <authorList>
            <person name="Chen Z.J."/>
            <person name="Sreedasyam A."/>
            <person name="Ando A."/>
            <person name="Song Q."/>
            <person name="De Santiago L.M."/>
            <person name="Hulse-Kemp A.M."/>
            <person name="Ding M."/>
            <person name="Ye W."/>
            <person name="Kirkbride R.C."/>
            <person name="Jenkins J."/>
            <person name="Plott C."/>
            <person name="Lovell J."/>
            <person name="Lin Y.M."/>
            <person name="Vaughn R."/>
            <person name="Liu B."/>
            <person name="Simpson S."/>
            <person name="Scheffler B.E."/>
            <person name="Wen L."/>
            <person name="Saski C.A."/>
            <person name="Grover C.E."/>
            <person name="Hu G."/>
            <person name="Conover J.L."/>
            <person name="Carlson J.W."/>
            <person name="Shu S."/>
            <person name="Boston L.B."/>
            <person name="Williams M."/>
            <person name="Peterson D.G."/>
            <person name="McGee K."/>
            <person name="Jones D.C."/>
            <person name="Wendel J.F."/>
            <person name="Stelly D.M."/>
            <person name="Grimwood J."/>
            <person name="Schmutz J."/>
        </authorList>
    </citation>
    <scope>NUCLEOTIDE SEQUENCE [LARGE SCALE GENOMIC DNA]</scope>
    <source>
        <strain evidence="2">cv. TM-1</strain>
    </source>
</reference>
<dbReference type="RefSeq" id="XP_016684766.2">
    <property type="nucleotide sequence ID" value="XM_016829277.2"/>
</dbReference>
<dbReference type="Pfam" id="PF14144">
    <property type="entry name" value="DOG1"/>
    <property type="match status" value="1"/>
</dbReference>
<dbReference type="PANTHER" id="PTHR47209">
    <property type="entry name" value="OS06G0639500 PROTEIN"/>
    <property type="match status" value="1"/>
</dbReference>
<dbReference type="KEGG" id="ghi:107903238"/>
<dbReference type="Proteomes" id="UP000818029">
    <property type="component" value="Chromosome D05"/>
</dbReference>
<dbReference type="PANTHER" id="PTHR47209:SF4">
    <property type="entry name" value="SEED DORMANCY CONTROL PROTEIN"/>
    <property type="match status" value="1"/>
</dbReference>
<name>A0A1U8J362_GOSHI</name>
<keyword evidence="2" id="KW-1185">Reference proteome</keyword>
<dbReference type="GO" id="GO:0043565">
    <property type="term" value="F:sequence-specific DNA binding"/>
    <property type="evidence" value="ECO:0007669"/>
    <property type="project" value="InterPro"/>
</dbReference>
<evidence type="ECO:0000313" key="2">
    <source>
        <dbReference type="Proteomes" id="UP000818029"/>
    </source>
</evidence>
<dbReference type="PROSITE" id="PS51806">
    <property type="entry name" value="DOG1"/>
    <property type="match status" value="1"/>
</dbReference>
<dbReference type="InterPro" id="IPR053293">
    <property type="entry name" value="OCM_Kinase"/>
</dbReference>
<dbReference type="PaxDb" id="3635-A0A1U8J362"/>
<accession>A0A1U8J362</accession>
<evidence type="ECO:0000313" key="3">
    <source>
        <dbReference type="RefSeq" id="XP_016684766.2"/>
    </source>
</evidence>
<feature type="domain" description="DOG1" evidence="1">
    <location>
        <begin position="83"/>
        <end position="300"/>
    </location>
</feature>
<protein>
    <recommendedName>
        <fullName evidence="1">DOG1 domain-containing protein</fullName>
    </recommendedName>
</protein>